<organism evidence="4 5">
    <name type="scientific">Methylocaldum szegediense</name>
    <dbReference type="NCBI Taxonomy" id="73780"/>
    <lineage>
        <taxon>Bacteria</taxon>
        <taxon>Pseudomonadati</taxon>
        <taxon>Pseudomonadota</taxon>
        <taxon>Gammaproteobacteria</taxon>
        <taxon>Methylococcales</taxon>
        <taxon>Methylococcaceae</taxon>
        <taxon>Methylocaldum</taxon>
    </lineage>
</organism>
<keyword evidence="1" id="KW-0808">Transferase</keyword>
<dbReference type="PANTHER" id="PTHR46401:SF2">
    <property type="entry name" value="GLYCOSYLTRANSFERASE WBBK-RELATED"/>
    <property type="match status" value="1"/>
</dbReference>
<dbReference type="EMBL" id="OX458333">
    <property type="protein sequence ID" value="CAI8966682.1"/>
    <property type="molecule type" value="Genomic_DNA"/>
</dbReference>
<dbReference type="CDD" id="cd03801">
    <property type="entry name" value="GT4_PimA-like"/>
    <property type="match status" value="1"/>
</dbReference>
<evidence type="ECO:0000259" key="2">
    <source>
        <dbReference type="Pfam" id="PF00534"/>
    </source>
</evidence>
<gene>
    <name evidence="4" type="ORF">MSZNOR_4784</name>
</gene>
<protein>
    <recommendedName>
        <fullName evidence="6">Glycosyltransferase</fullName>
    </recommendedName>
</protein>
<feature type="domain" description="Glycosyltransferase subfamily 4-like N-terminal" evidence="3">
    <location>
        <begin position="47"/>
        <end position="155"/>
    </location>
</feature>
<dbReference type="Pfam" id="PF13439">
    <property type="entry name" value="Glyco_transf_4"/>
    <property type="match status" value="1"/>
</dbReference>
<reference evidence="4 5" key="1">
    <citation type="submission" date="2023-03" db="EMBL/GenBank/DDBJ databases">
        <authorList>
            <person name="Pearce D."/>
        </authorList>
    </citation>
    <scope>NUCLEOTIDE SEQUENCE [LARGE SCALE GENOMIC DNA]</scope>
    <source>
        <strain evidence="4">Msz</strain>
    </source>
</reference>
<evidence type="ECO:0008006" key="6">
    <source>
        <dbReference type="Google" id="ProtNLM"/>
    </source>
</evidence>
<evidence type="ECO:0000259" key="3">
    <source>
        <dbReference type="Pfam" id="PF13439"/>
    </source>
</evidence>
<dbReference type="RefSeq" id="WP_026610056.1">
    <property type="nucleotide sequence ID" value="NZ_OX458333.1"/>
</dbReference>
<keyword evidence="5" id="KW-1185">Reference proteome</keyword>
<evidence type="ECO:0000313" key="4">
    <source>
        <dbReference type="EMBL" id="CAI8966682.1"/>
    </source>
</evidence>
<dbReference type="InterPro" id="IPR028098">
    <property type="entry name" value="Glyco_trans_4-like_N"/>
</dbReference>
<feature type="domain" description="Glycosyl transferase family 1" evidence="2">
    <location>
        <begin position="171"/>
        <end position="311"/>
    </location>
</feature>
<dbReference type="Proteomes" id="UP001162030">
    <property type="component" value="Chromosome"/>
</dbReference>
<dbReference type="InterPro" id="IPR001296">
    <property type="entry name" value="Glyco_trans_1"/>
</dbReference>
<name>A0ABM9I8Z8_9GAMM</name>
<evidence type="ECO:0000256" key="1">
    <source>
        <dbReference type="ARBA" id="ARBA00022679"/>
    </source>
</evidence>
<dbReference type="SUPFAM" id="SSF53756">
    <property type="entry name" value="UDP-Glycosyltransferase/glycogen phosphorylase"/>
    <property type="match status" value="1"/>
</dbReference>
<proteinExistence type="predicted"/>
<dbReference type="Gene3D" id="3.40.50.2000">
    <property type="entry name" value="Glycogen Phosphorylase B"/>
    <property type="match status" value="2"/>
</dbReference>
<dbReference type="Pfam" id="PF00534">
    <property type="entry name" value="Glycos_transf_1"/>
    <property type="match status" value="1"/>
</dbReference>
<evidence type="ECO:0000313" key="5">
    <source>
        <dbReference type="Proteomes" id="UP001162030"/>
    </source>
</evidence>
<dbReference type="PANTHER" id="PTHR46401">
    <property type="entry name" value="GLYCOSYLTRANSFERASE WBBK-RELATED"/>
    <property type="match status" value="1"/>
</dbReference>
<accession>A0ABM9I8Z8</accession>
<sequence length="344" mass="37935">MRVAVLSYPMLFQTQGGLQNQIIETIAALQRRGIKAELINPNTQKLTDFDLVHLFSAINGNHRIAEYAKAFGLPVVTSPLIQPHWTRGMGRWARLLESLVGKTTNWNIKTEYRMIESCLRNSDCVIALGETERQCIIEAFGISGDLVRVIPNGIPERFFNASPNLAIEMLKASEPFILNVAAINPYKNQLTLTRAIASTGMKLVLVGDCLPFQQSYLEKILAYEHVTYIGKLDYDAPLLASLYAAASVFCLPSLSEVMPLSALEALAAGTPVVLTENHCMNLEGFGAMVKEVPPNNEQAIRDAISALLRQGSDGKVRSALAKTYTWEAVGESIYKCYKDVLARV</sequence>